<dbReference type="Proteomes" id="UP001152888">
    <property type="component" value="Unassembled WGS sequence"/>
</dbReference>
<organism evidence="1 2">
    <name type="scientific">Acanthoscelides obtectus</name>
    <name type="common">Bean weevil</name>
    <name type="synonym">Bruchus obtectus</name>
    <dbReference type="NCBI Taxonomy" id="200917"/>
    <lineage>
        <taxon>Eukaryota</taxon>
        <taxon>Metazoa</taxon>
        <taxon>Ecdysozoa</taxon>
        <taxon>Arthropoda</taxon>
        <taxon>Hexapoda</taxon>
        <taxon>Insecta</taxon>
        <taxon>Pterygota</taxon>
        <taxon>Neoptera</taxon>
        <taxon>Endopterygota</taxon>
        <taxon>Coleoptera</taxon>
        <taxon>Polyphaga</taxon>
        <taxon>Cucujiformia</taxon>
        <taxon>Chrysomeloidea</taxon>
        <taxon>Chrysomelidae</taxon>
        <taxon>Bruchinae</taxon>
        <taxon>Bruchini</taxon>
        <taxon>Acanthoscelides</taxon>
    </lineage>
</organism>
<dbReference type="OrthoDB" id="6754464at2759"/>
<evidence type="ECO:0000313" key="2">
    <source>
        <dbReference type="Proteomes" id="UP001152888"/>
    </source>
</evidence>
<accession>A0A9P0P0H4</accession>
<name>A0A9P0P0H4_ACAOB</name>
<sequence length="226" mass="25917">MRKVTNKKKQNGNTVNGPQKIWIMQVMHTNKTSVVSMRAADVIIIKKPTFRRYLRSLNKKANENVKPLGRHTTFCPAIEIELAKYILKLEERFFGATIGDFRRLAFQIAVRNDIPHRFDISKEMAGKGWYYSFMNRYPELSLRLLEKISMSTATGFNKKKNVHEFFDILVKCVGENGFTGHTIYNLDESGFSTVQKRNQKIMARKGKHQVGGIASDERGVNTTVVV</sequence>
<gene>
    <name evidence="1" type="ORF">ACAOBT_LOCUS6735</name>
</gene>
<protein>
    <recommendedName>
        <fullName evidence="3">HTH CENPB-type domain-containing protein</fullName>
    </recommendedName>
</protein>
<reference evidence="1" key="1">
    <citation type="submission" date="2022-03" db="EMBL/GenBank/DDBJ databases">
        <authorList>
            <person name="Sayadi A."/>
        </authorList>
    </citation>
    <scope>NUCLEOTIDE SEQUENCE</scope>
</reference>
<proteinExistence type="predicted"/>
<dbReference type="AlphaFoldDB" id="A0A9P0P0H4"/>
<comment type="caution">
    <text evidence="1">The sequence shown here is derived from an EMBL/GenBank/DDBJ whole genome shotgun (WGS) entry which is preliminary data.</text>
</comment>
<keyword evidence="2" id="KW-1185">Reference proteome</keyword>
<evidence type="ECO:0000313" key="1">
    <source>
        <dbReference type="EMBL" id="CAH1966255.1"/>
    </source>
</evidence>
<dbReference type="EMBL" id="CAKOFQ010006732">
    <property type="protein sequence ID" value="CAH1966255.1"/>
    <property type="molecule type" value="Genomic_DNA"/>
</dbReference>
<evidence type="ECO:0008006" key="3">
    <source>
        <dbReference type="Google" id="ProtNLM"/>
    </source>
</evidence>